<keyword evidence="9" id="KW-0679">Respiratory chain</keyword>
<proteinExistence type="inferred from homology"/>
<gene>
    <name evidence="10" type="primary">ND3</name>
</gene>
<keyword evidence="9 10" id="KW-0496">Mitochondrion</keyword>
<evidence type="ECO:0000256" key="9">
    <source>
        <dbReference type="RuleBase" id="RU003640"/>
    </source>
</evidence>
<geneLocation type="mitochondrion" evidence="10"/>
<keyword evidence="5 9" id="KW-0812">Transmembrane</keyword>
<keyword evidence="4 9" id="KW-0813">Transport</keyword>
<dbReference type="Gene3D" id="1.20.58.1610">
    <property type="entry name" value="NADH:ubiquinone/plastoquinone oxidoreductase, chain 3"/>
    <property type="match status" value="1"/>
</dbReference>
<sequence length="117" mass="13694">MMLTFIYLTILLIIVLILSLISTFINIKLKFDREKFSVFECGFDLLSILRLPFSINFYFVTIIFLIFDVELTLLLPFIFNMKSLAVSGVLMIMLIFFLILIAGFVYEWAVGLLNWFI</sequence>
<dbReference type="AlphaFoldDB" id="Q674P1"/>
<keyword evidence="9" id="KW-0249">Electron transport</keyword>
<evidence type="ECO:0000256" key="2">
    <source>
        <dbReference type="ARBA" id="ARBA00008472"/>
    </source>
</evidence>
<evidence type="ECO:0000256" key="6">
    <source>
        <dbReference type="ARBA" id="ARBA00022989"/>
    </source>
</evidence>
<evidence type="ECO:0000256" key="1">
    <source>
        <dbReference type="ARBA" id="ARBA00004370"/>
    </source>
</evidence>
<feature type="transmembrane region" description="Helical" evidence="9">
    <location>
        <begin position="57"/>
        <end position="79"/>
    </location>
</feature>
<keyword evidence="9" id="KW-0520">NAD</keyword>
<evidence type="ECO:0000256" key="3">
    <source>
        <dbReference type="ARBA" id="ARBA00021007"/>
    </source>
</evidence>
<keyword evidence="9" id="KW-0830">Ubiquinone</keyword>
<dbReference type="GO" id="GO:0030964">
    <property type="term" value="C:NADH dehydrogenase complex"/>
    <property type="evidence" value="ECO:0007669"/>
    <property type="project" value="TreeGrafter"/>
</dbReference>
<feature type="transmembrane region" description="Helical" evidence="9">
    <location>
        <begin position="85"/>
        <end position="106"/>
    </location>
</feature>
<evidence type="ECO:0000256" key="4">
    <source>
        <dbReference type="ARBA" id="ARBA00022448"/>
    </source>
</evidence>
<dbReference type="GO" id="GO:0031966">
    <property type="term" value="C:mitochondrial membrane"/>
    <property type="evidence" value="ECO:0007669"/>
    <property type="project" value="UniProtKB-SubCell"/>
</dbReference>
<evidence type="ECO:0000256" key="8">
    <source>
        <dbReference type="ARBA" id="ARBA00049551"/>
    </source>
</evidence>
<evidence type="ECO:0000256" key="7">
    <source>
        <dbReference type="ARBA" id="ARBA00023136"/>
    </source>
</evidence>
<keyword evidence="9" id="KW-1278">Translocase</keyword>
<dbReference type="InterPro" id="IPR038430">
    <property type="entry name" value="NDAH_ubi_oxred_su3_sf"/>
</dbReference>
<comment type="subcellular location">
    <subcellularLocation>
        <location evidence="1">Membrane</location>
    </subcellularLocation>
    <subcellularLocation>
        <location evidence="9">Mitochondrion membrane</location>
        <topology evidence="9">Multi-pass membrane protein</topology>
    </subcellularLocation>
</comment>
<reference evidence="10" key="2">
    <citation type="journal article" date="2004" name="BMC Evol. Biol.">
        <title>Organization of the mitochondrial genomes of whiteflies, aphids, and psyllids (Hemiptera, Sternorrhyncha).</title>
        <authorList>
            <person name="Thao M.L."/>
            <person name="Baumann L."/>
            <person name="Baumann P."/>
        </authorList>
    </citation>
    <scope>NUCLEOTIDE SEQUENCE</scope>
</reference>
<keyword evidence="7 9" id="KW-0472">Membrane</keyword>
<organism evidence="10">
    <name type="scientific">Tetraleurodes acaciae</name>
    <name type="common">Acacia whitefly</name>
    <name type="synonym">Aleyrodes acaciae</name>
    <dbReference type="NCBI Taxonomy" id="267835"/>
    <lineage>
        <taxon>Eukaryota</taxon>
        <taxon>Metazoa</taxon>
        <taxon>Ecdysozoa</taxon>
        <taxon>Arthropoda</taxon>
        <taxon>Hexapoda</taxon>
        <taxon>Insecta</taxon>
        <taxon>Pterygota</taxon>
        <taxon>Neoptera</taxon>
        <taxon>Paraneoptera</taxon>
        <taxon>Hemiptera</taxon>
        <taxon>Sternorrhyncha</taxon>
        <taxon>Aleyrodoidea</taxon>
        <taxon>Aleyrodidae</taxon>
        <taxon>Aleyrodinae</taxon>
        <taxon>Tetraleurodes</taxon>
    </lineage>
</organism>
<dbReference type="InterPro" id="IPR000440">
    <property type="entry name" value="NADH_UbQ/plastoQ_OxRdtase_su3"/>
</dbReference>
<dbReference type="GO" id="GO:0008137">
    <property type="term" value="F:NADH dehydrogenase (ubiquinone) activity"/>
    <property type="evidence" value="ECO:0007669"/>
    <property type="project" value="UniProtKB-UniRule"/>
</dbReference>
<dbReference type="Pfam" id="PF00507">
    <property type="entry name" value="Oxidored_q4"/>
    <property type="match status" value="1"/>
</dbReference>
<reference evidence="10" key="1">
    <citation type="journal article" date="2004" name="Appl. Environ. Microbiol.">
        <title>Evolutionary relationships of primary prokaryotic endosymbionts of whiteflies and their hosts.</title>
        <authorList>
            <person name="Thao M.L."/>
            <person name="Baumann P."/>
        </authorList>
    </citation>
    <scope>NUCLEOTIDE SEQUENCE</scope>
</reference>
<protein>
    <recommendedName>
        <fullName evidence="3 9">NADH-ubiquinone oxidoreductase chain 3</fullName>
        <ecNumber evidence="9">7.1.1.2</ecNumber>
    </recommendedName>
</protein>
<dbReference type="EMBL" id="AY521262">
    <property type="protein sequence ID" value="AAU14158.1"/>
    <property type="molecule type" value="Genomic_DNA"/>
</dbReference>
<dbReference type="PANTHER" id="PTHR11058:SF9">
    <property type="entry name" value="NADH-UBIQUINONE OXIDOREDUCTASE CHAIN 3"/>
    <property type="match status" value="1"/>
</dbReference>
<feature type="transmembrane region" description="Helical" evidence="9">
    <location>
        <begin position="6"/>
        <end position="27"/>
    </location>
</feature>
<keyword evidence="6 9" id="KW-1133">Transmembrane helix</keyword>
<comment type="similarity">
    <text evidence="2 9">Belongs to the complex I subunit 3 family.</text>
</comment>
<dbReference type="PANTHER" id="PTHR11058">
    <property type="entry name" value="NADH-UBIQUINONE OXIDOREDUCTASE CHAIN 3"/>
    <property type="match status" value="1"/>
</dbReference>
<evidence type="ECO:0000256" key="5">
    <source>
        <dbReference type="ARBA" id="ARBA00022692"/>
    </source>
</evidence>
<comment type="catalytic activity">
    <reaction evidence="8 9">
        <text>a ubiquinone + NADH + 5 H(+)(in) = a ubiquinol + NAD(+) + 4 H(+)(out)</text>
        <dbReference type="Rhea" id="RHEA:29091"/>
        <dbReference type="Rhea" id="RHEA-COMP:9565"/>
        <dbReference type="Rhea" id="RHEA-COMP:9566"/>
        <dbReference type="ChEBI" id="CHEBI:15378"/>
        <dbReference type="ChEBI" id="CHEBI:16389"/>
        <dbReference type="ChEBI" id="CHEBI:17976"/>
        <dbReference type="ChEBI" id="CHEBI:57540"/>
        <dbReference type="ChEBI" id="CHEBI:57945"/>
        <dbReference type="EC" id="7.1.1.2"/>
    </reaction>
</comment>
<name>Q674P1_TETAA</name>
<dbReference type="CTD" id="4537"/>
<dbReference type="RefSeq" id="YP_087054.1">
    <property type="nucleotide sequence ID" value="NC_006292.1"/>
</dbReference>
<evidence type="ECO:0000313" key="10">
    <source>
        <dbReference type="EMBL" id="AAU14158.1"/>
    </source>
</evidence>
<accession>Q674P1</accession>
<comment type="function">
    <text evidence="9">Core subunit of the mitochondrial membrane respiratory chain NADH dehydrogenase (Complex I) which catalyzes electron transfer from NADH through the respiratory chain, using ubiquinone as an electron acceptor. Essential for the catalytic activity of complex I.</text>
</comment>
<dbReference type="GeneID" id="3021900"/>
<dbReference type="EC" id="7.1.1.2" evidence="9"/>